<feature type="transmembrane region" description="Helical" evidence="1">
    <location>
        <begin position="124"/>
        <end position="143"/>
    </location>
</feature>
<dbReference type="EMBL" id="JACIDV010000004">
    <property type="protein sequence ID" value="MBB3945702.1"/>
    <property type="molecule type" value="Genomic_DNA"/>
</dbReference>
<dbReference type="Gene3D" id="1.10.3370.10">
    <property type="entry name" value="SecY subunit domain"/>
    <property type="match status" value="1"/>
</dbReference>
<feature type="transmembrane region" description="Helical" evidence="1">
    <location>
        <begin position="266"/>
        <end position="286"/>
    </location>
</feature>
<feature type="transmembrane region" description="Helical" evidence="1">
    <location>
        <begin position="189"/>
        <end position="212"/>
    </location>
</feature>
<feature type="transmembrane region" description="Helical" evidence="1">
    <location>
        <begin position="57"/>
        <end position="76"/>
    </location>
</feature>
<keyword evidence="1" id="KW-0812">Transmembrane</keyword>
<keyword evidence="1" id="KW-1133">Transmembrane helix</keyword>
<evidence type="ECO:0000256" key="1">
    <source>
        <dbReference type="SAM" id="Phobius"/>
    </source>
</evidence>
<feature type="transmembrane region" description="Helical" evidence="1">
    <location>
        <begin position="88"/>
        <end position="109"/>
    </location>
</feature>
<protein>
    <submittedName>
        <fullName evidence="2">Preprotein translocase subunit SecY</fullName>
    </submittedName>
</protein>
<sequence>MSFTVYDSGSKQGNAVGMIAQVILISAVAMIGWNIALPGLDPAFMETQLRNGVPSQLSVLALGAGPILTAFALGQLGRILVPRLEDSAAIVILENLVALLIAASQAYGIAQSVATMGFLADDSALGLAIIVASLVGGVAVLLFMSRLVALPSLLAGFWIVWLLPALIGLPAQFSSWFELLRVGAAGGSHVFGAVLVMAIAVAMIIFAIRTVMQSIDRRHLSDKVNSAAHVMNIVIWPPFLAASAGGYLLIPLVFLSPDAVANASWLRIYVLAMTALLIPVFVFGYYRFFTRKGVTFPVTTMLVLVFVQIVLMLGGEFAITQIMLPLPLNGTTLLVMVALGYAIIEAIRSPSDPSR</sequence>
<dbReference type="AlphaFoldDB" id="A0A7W6C4Q9"/>
<proteinExistence type="predicted"/>
<dbReference type="RefSeq" id="WP_183895379.1">
    <property type="nucleotide sequence ID" value="NZ_JACIDV010000004.1"/>
</dbReference>
<feature type="transmembrane region" description="Helical" evidence="1">
    <location>
        <begin position="15"/>
        <end position="37"/>
    </location>
</feature>
<comment type="caution">
    <text evidence="2">The sequence shown here is derived from an EMBL/GenBank/DDBJ whole genome shotgun (WGS) entry which is preliminary data.</text>
</comment>
<feature type="transmembrane region" description="Helical" evidence="1">
    <location>
        <begin position="150"/>
        <end position="169"/>
    </location>
</feature>
<keyword evidence="3" id="KW-1185">Reference proteome</keyword>
<name>A0A7W6C4Q9_9HYPH</name>
<evidence type="ECO:0000313" key="2">
    <source>
        <dbReference type="EMBL" id="MBB3945702.1"/>
    </source>
</evidence>
<evidence type="ECO:0000313" key="3">
    <source>
        <dbReference type="Proteomes" id="UP000565286"/>
    </source>
</evidence>
<accession>A0A7W6C4Q9</accession>
<feature type="transmembrane region" description="Helical" evidence="1">
    <location>
        <begin position="293"/>
        <end position="314"/>
    </location>
</feature>
<feature type="transmembrane region" description="Helical" evidence="1">
    <location>
        <begin position="326"/>
        <end position="347"/>
    </location>
</feature>
<reference evidence="2 3" key="1">
    <citation type="submission" date="2020-08" db="EMBL/GenBank/DDBJ databases">
        <title>Genomic Encyclopedia of Type Strains, Phase IV (KMG-IV): sequencing the most valuable type-strain genomes for metagenomic binning, comparative biology and taxonomic classification.</title>
        <authorList>
            <person name="Goeker M."/>
        </authorList>
    </citation>
    <scope>NUCLEOTIDE SEQUENCE [LARGE SCALE GENOMIC DNA]</scope>
    <source>
        <strain evidence="2 3">DSM 26438</strain>
    </source>
</reference>
<dbReference type="Proteomes" id="UP000565286">
    <property type="component" value="Unassembled WGS sequence"/>
</dbReference>
<gene>
    <name evidence="2" type="ORF">GGQ73_001637</name>
</gene>
<feature type="transmembrane region" description="Helical" evidence="1">
    <location>
        <begin position="233"/>
        <end position="254"/>
    </location>
</feature>
<dbReference type="InterPro" id="IPR023201">
    <property type="entry name" value="SecY_dom_sf"/>
</dbReference>
<dbReference type="SUPFAM" id="SSF103491">
    <property type="entry name" value="Preprotein translocase SecY subunit"/>
    <property type="match status" value="1"/>
</dbReference>
<organism evidence="2 3">
    <name type="scientific">Rhizobium skierniewicense</name>
    <dbReference type="NCBI Taxonomy" id="984260"/>
    <lineage>
        <taxon>Bacteria</taxon>
        <taxon>Pseudomonadati</taxon>
        <taxon>Pseudomonadota</taxon>
        <taxon>Alphaproteobacteria</taxon>
        <taxon>Hyphomicrobiales</taxon>
        <taxon>Rhizobiaceae</taxon>
        <taxon>Rhizobium/Agrobacterium group</taxon>
        <taxon>Rhizobium</taxon>
    </lineage>
</organism>
<keyword evidence="1" id="KW-0472">Membrane</keyword>